<feature type="region of interest" description="Disordered" evidence="1">
    <location>
        <begin position="344"/>
        <end position="366"/>
    </location>
</feature>
<sequence length="842" mass="88356">MDGPLPNRRRYGHGSGHSTGGAGGRTGMSPTGEPGGSYNRPGHRGRGRYGHRDSVAEDGTSTIRMPPSTAGTPESDLGNGRHHGPGTSTNVTESNNGDTLLQLFRPDDTLRERWNKMLQLGSLTAGVVVGFLTAAAYTPSALGSKCAPACSAYFAIAAVPILCVLLVELPVYVYCRSIRRTPHLAMDIILLSKTATIATIGFAEPVAPAQTLLVLLAAVVIVAGTPRYYLHLLVHSVVWWLCAANTIEIMSALKIVHADPPAAIAGGIQPAGLAAYVLSAAIFGFIALALFGLSVVVDHLKHLENKLVNTTNVSVAVCHALTSLDVARATDCMAKYSAVTSPAGHAPNNAVAPDNEEDPTAADAVDPAEAPDRRLLELLDATLGFVETVIPHVPHWKQIQLGLVRSSGGNEQRRRGRAAYADNGSSVADDTASNRSRSSSRASTTGTGGAASLPPARGLEEATVRRVSVALVDISVNRDALRIDDGHHLFAAYGQVLSNVLHAARTHEAAVHSVVGDTVVANWNATGVCTRPEYFATRFAWRLRTKPGHEAAAVSGAVVTYDARCQSVAVGTSATHFSSPIEDSAPPVRAMADLARRYHAVLIDNATHSATHVLKNFLMRGVDQMACLPKLNAVGTSKAALMASVANAQSPTSPHSGGGRQLDAGYSAHSNSLLNSIGGTSLAGPSPLSSSLADSPSMVMNETALSTQPTTLVYEVVRYIDTKTSNGQATSADLTVELRKICEIINAALSECCAGRYSEAVTLLNAVPYHTRRQRLVARLLSTATNCADSRAVPPRCFASRDLFLTSRESSAFASVNTATAKPVLPPAASQARDAAVPPLNL</sequence>
<dbReference type="EMBL" id="HBGF01031601">
    <property type="protein sequence ID" value="CAD9128416.1"/>
    <property type="molecule type" value="Transcribed_RNA"/>
</dbReference>
<feature type="region of interest" description="Disordered" evidence="1">
    <location>
        <begin position="406"/>
        <end position="457"/>
    </location>
</feature>
<accession>A0A7S1MFR3</accession>
<name>A0A7S1MFR3_NEODS</name>
<evidence type="ECO:0000313" key="3">
    <source>
        <dbReference type="EMBL" id="CAD9128416.1"/>
    </source>
</evidence>
<feature type="transmembrane region" description="Helical" evidence="2">
    <location>
        <begin position="209"/>
        <end position="230"/>
    </location>
</feature>
<keyword evidence="2" id="KW-0472">Membrane</keyword>
<protein>
    <submittedName>
        <fullName evidence="3">Uncharacterized protein</fullName>
    </submittedName>
</protein>
<proteinExistence type="predicted"/>
<keyword evidence="2" id="KW-0812">Transmembrane</keyword>
<evidence type="ECO:0000256" key="1">
    <source>
        <dbReference type="SAM" id="MobiDB-lite"/>
    </source>
</evidence>
<dbReference type="AlphaFoldDB" id="A0A7S1MFR3"/>
<reference evidence="3" key="1">
    <citation type="submission" date="2021-01" db="EMBL/GenBank/DDBJ databases">
        <authorList>
            <person name="Corre E."/>
            <person name="Pelletier E."/>
            <person name="Niang G."/>
            <person name="Scheremetjew M."/>
            <person name="Finn R."/>
            <person name="Kale V."/>
            <person name="Holt S."/>
            <person name="Cochrane G."/>
            <person name="Meng A."/>
            <person name="Brown T."/>
            <person name="Cohen L."/>
        </authorList>
    </citation>
    <scope>NUCLEOTIDE SEQUENCE</scope>
    <source>
        <strain evidence="3">CCAP 1951/1</strain>
    </source>
</reference>
<feature type="compositionally biased region" description="Gly residues" evidence="1">
    <location>
        <begin position="13"/>
        <end position="26"/>
    </location>
</feature>
<keyword evidence="2" id="KW-1133">Transmembrane helix</keyword>
<feature type="region of interest" description="Disordered" evidence="1">
    <location>
        <begin position="1"/>
        <end position="97"/>
    </location>
</feature>
<feature type="compositionally biased region" description="Polar residues" evidence="1">
    <location>
        <begin position="86"/>
        <end position="97"/>
    </location>
</feature>
<organism evidence="3">
    <name type="scientific">Neobodo designis</name>
    <name type="common">Flagellated protozoan</name>
    <name type="synonym">Bodo designis</name>
    <dbReference type="NCBI Taxonomy" id="312471"/>
    <lineage>
        <taxon>Eukaryota</taxon>
        <taxon>Discoba</taxon>
        <taxon>Euglenozoa</taxon>
        <taxon>Kinetoplastea</taxon>
        <taxon>Metakinetoplastina</taxon>
        <taxon>Neobodonida</taxon>
        <taxon>Neobodo</taxon>
    </lineage>
</organism>
<feature type="transmembrane region" description="Helical" evidence="2">
    <location>
        <begin position="152"/>
        <end position="172"/>
    </location>
</feature>
<feature type="transmembrane region" description="Helical" evidence="2">
    <location>
        <begin position="276"/>
        <end position="297"/>
    </location>
</feature>
<feature type="compositionally biased region" description="Low complexity" evidence="1">
    <location>
        <begin position="431"/>
        <end position="445"/>
    </location>
</feature>
<feature type="transmembrane region" description="Helical" evidence="2">
    <location>
        <begin position="184"/>
        <end position="203"/>
    </location>
</feature>
<evidence type="ECO:0000256" key="2">
    <source>
        <dbReference type="SAM" id="Phobius"/>
    </source>
</evidence>
<feature type="transmembrane region" description="Helical" evidence="2">
    <location>
        <begin position="120"/>
        <end position="140"/>
    </location>
</feature>
<gene>
    <name evidence="3" type="ORF">NDES1114_LOCUS21104</name>
</gene>